<dbReference type="Pfam" id="PF07690">
    <property type="entry name" value="MFS_1"/>
    <property type="match status" value="1"/>
</dbReference>
<feature type="transmembrane region" description="Helical" evidence="7">
    <location>
        <begin position="76"/>
        <end position="99"/>
    </location>
</feature>
<dbReference type="Proteomes" id="UP000256304">
    <property type="component" value="Unassembled WGS sequence"/>
</dbReference>
<name>A0A3D9RV84_9BACL</name>
<feature type="transmembrane region" description="Helical" evidence="7">
    <location>
        <begin position="334"/>
        <end position="355"/>
    </location>
</feature>
<sequence>MHTNRKSLLALIALAVSAFAIGTTEFISVGLLPLIADDLHITVRTAGLTVTLYALGVTIGAPVLTTLTAGVPRKTLLLWIMAIFIAGNSLAAISHGVMLLLTARIISAFAHGVFMSIGSTIAASLVPENRRASAISIMFSGLTIATVTGVPLGTLLGQHFGWRSSFIAIAVIGLVALVANALLVSGDLSRGARTRMSDHGKLLSNSRMLLAFIITALGYGGTFVVFTYLSPLLHEVTGFGAQTIAAILFFYGIAIAIGNLIGGKAANRKPLKALLYMFAAQAVVLLLLAYAAPYKGPALLVIFLMGLLAFMNVPGLQTYVVVLAEQFAPRMKDVASALNIAAFNAGIALGAYLGGVVAEQMGLVHTAWVGGVMVAAAAVLTKVSGVLEQRDQRASAEKQQEQQICA</sequence>
<dbReference type="AlphaFoldDB" id="A0A3D9RV84"/>
<evidence type="ECO:0000256" key="3">
    <source>
        <dbReference type="ARBA" id="ARBA00022475"/>
    </source>
</evidence>
<proteinExistence type="predicted"/>
<evidence type="ECO:0000256" key="1">
    <source>
        <dbReference type="ARBA" id="ARBA00004651"/>
    </source>
</evidence>
<feature type="transmembrane region" description="Helical" evidence="7">
    <location>
        <begin position="105"/>
        <end position="126"/>
    </location>
</feature>
<dbReference type="GO" id="GO:0022857">
    <property type="term" value="F:transmembrane transporter activity"/>
    <property type="evidence" value="ECO:0007669"/>
    <property type="project" value="InterPro"/>
</dbReference>
<dbReference type="InterPro" id="IPR011701">
    <property type="entry name" value="MFS"/>
</dbReference>
<feature type="transmembrane region" description="Helical" evidence="7">
    <location>
        <begin position="44"/>
        <end position="64"/>
    </location>
</feature>
<evidence type="ECO:0000313" key="10">
    <source>
        <dbReference type="Proteomes" id="UP000256304"/>
    </source>
</evidence>
<keyword evidence="3" id="KW-1003">Cell membrane</keyword>
<dbReference type="InterPro" id="IPR020846">
    <property type="entry name" value="MFS_dom"/>
</dbReference>
<feature type="transmembrane region" description="Helical" evidence="7">
    <location>
        <begin position="298"/>
        <end position="322"/>
    </location>
</feature>
<feature type="transmembrane region" description="Helical" evidence="7">
    <location>
        <begin position="241"/>
        <end position="261"/>
    </location>
</feature>
<evidence type="ECO:0000259" key="8">
    <source>
        <dbReference type="PROSITE" id="PS50850"/>
    </source>
</evidence>
<evidence type="ECO:0000256" key="5">
    <source>
        <dbReference type="ARBA" id="ARBA00022989"/>
    </source>
</evidence>
<keyword evidence="6 7" id="KW-0472">Membrane</keyword>
<dbReference type="CDD" id="cd17324">
    <property type="entry name" value="MFS_NepI_like"/>
    <property type="match status" value="1"/>
</dbReference>
<feature type="transmembrane region" description="Helical" evidence="7">
    <location>
        <begin position="367"/>
        <end position="387"/>
    </location>
</feature>
<comment type="subcellular location">
    <subcellularLocation>
        <location evidence="1">Cell membrane</location>
        <topology evidence="1">Multi-pass membrane protein</topology>
    </subcellularLocation>
</comment>
<protein>
    <submittedName>
        <fullName evidence="9">Putative MFS family arabinose efflux permease</fullName>
    </submittedName>
</protein>
<feature type="transmembrane region" description="Helical" evidence="7">
    <location>
        <begin position="138"/>
        <end position="160"/>
    </location>
</feature>
<dbReference type="EMBL" id="QTTN01000016">
    <property type="protein sequence ID" value="REE83903.1"/>
    <property type="molecule type" value="Genomic_DNA"/>
</dbReference>
<feature type="transmembrane region" description="Helical" evidence="7">
    <location>
        <begin position="209"/>
        <end position="229"/>
    </location>
</feature>
<feature type="transmembrane region" description="Helical" evidence="7">
    <location>
        <begin position="166"/>
        <end position="188"/>
    </location>
</feature>
<dbReference type="PANTHER" id="PTHR43124:SF8">
    <property type="entry name" value="INNER MEMBRANE TRANSPORT PROTEIN YDHP"/>
    <property type="match status" value="1"/>
</dbReference>
<evidence type="ECO:0000313" key="9">
    <source>
        <dbReference type="EMBL" id="REE83903.1"/>
    </source>
</evidence>
<keyword evidence="2" id="KW-0813">Transport</keyword>
<evidence type="ECO:0000256" key="4">
    <source>
        <dbReference type="ARBA" id="ARBA00022692"/>
    </source>
</evidence>
<dbReference type="OrthoDB" id="9788453at2"/>
<comment type="caution">
    <text evidence="9">The sequence shown here is derived from an EMBL/GenBank/DDBJ whole genome shotgun (WGS) entry which is preliminary data.</text>
</comment>
<keyword evidence="4 7" id="KW-0812">Transmembrane</keyword>
<dbReference type="SUPFAM" id="SSF103473">
    <property type="entry name" value="MFS general substrate transporter"/>
    <property type="match status" value="1"/>
</dbReference>
<dbReference type="RefSeq" id="WP_116189822.1">
    <property type="nucleotide sequence ID" value="NZ_QTTN01000016.1"/>
</dbReference>
<accession>A0A3D9RV84</accession>
<dbReference type="PRINTS" id="PR01035">
    <property type="entry name" value="TCRTETA"/>
</dbReference>
<keyword evidence="10" id="KW-1185">Reference proteome</keyword>
<evidence type="ECO:0000256" key="6">
    <source>
        <dbReference type="ARBA" id="ARBA00023136"/>
    </source>
</evidence>
<dbReference type="GO" id="GO:0005886">
    <property type="term" value="C:plasma membrane"/>
    <property type="evidence" value="ECO:0007669"/>
    <property type="project" value="UniProtKB-SubCell"/>
</dbReference>
<evidence type="ECO:0000256" key="7">
    <source>
        <dbReference type="SAM" id="Phobius"/>
    </source>
</evidence>
<dbReference type="InterPro" id="IPR036259">
    <property type="entry name" value="MFS_trans_sf"/>
</dbReference>
<organism evidence="9 10">
    <name type="scientific">Paenibacillus taihuensis</name>
    <dbReference type="NCBI Taxonomy" id="1156355"/>
    <lineage>
        <taxon>Bacteria</taxon>
        <taxon>Bacillati</taxon>
        <taxon>Bacillota</taxon>
        <taxon>Bacilli</taxon>
        <taxon>Bacillales</taxon>
        <taxon>Paenibacillaceae</taxon>
        <taxon>Paenibacillus</taxon>
    </lineage>
</organism>
<evidence type="ECO:0000256" key="2">
    <source>
        <dbReference type="ARBA" id="ARBA00022448"/>
    </source>
</evidence>
<keyword evidence="5 7" id="KW-1133">Transmembrane helix</keyword>
<feature type="transmembrane region" description="Helical" evidence="7">
    <location>
        <begin position="273"/>
        <end position="292"/>
    </location>
</feature>
<dbReference type="Gene3D" id="1.20.1250.20">
    <property type="entry name" value="MFS general substrate transporter like domains"/>
    <property type="match status" value="1"/>
</dbReference>
<dbReference type="InterPro" id="IPR001958">
    <property type="entry name" value="Tet-R_TetA/multi-R_MdtG-like"/>
</dbReference>
<reference evidence="9 10" key="1">
    <citation type="submission" date="2018-08" db="EMBL/GenBank/DDBJ databases">
        <title>Genomic Encyclopedia of Type Strains, Phase III (KMG-III): the genomes of soil and plant-associated and newly described type strains.</title>
        <authorList>
            <person name="Whitman W."/>
        </authorList>
    </citation>
    <scope>NUCLEOTIDE SEQUENCE [LARGE SCALE GENOMIC DNA]</scope>
    <source>
        <strain evidence="9 10">CGMCC 1.10966</strain>
    </source>
</reference>
<gene>
    <name evidence="9" type="ORF">A8990_11682</name>
</gene>
<feature type="domain" description="Major facilitator superfamily (MFS) profile" evidence="8">
    <location>
        <begin position="10"/>
        <end position="393"/>
    </location>
</feature>
<dbReference type="InterPro" id="IPR050189">
    <property type="entry name" value="MFS_Efflux_Transporters"/>
</dbReference>
<dbReference type="PROSITE" id="PS50850">
    <property type="entry name" value="MFS"/>
    <property type="match status" value="1"/>
</dbReference>
<dbReference type="PANTHER" id="PTHR43124">
    <property type="entry name" value="PURINE EFFLUX PUMP PBUE"/>
    <property type="match status" value="1"/>
</dbReference>